<gene>
    <name evidence="6" type="ORF">KN1_18990</name>
</gene>
<evidence type="ECO:0000256" key="5">
    <source>
        <dbReference type="RuleBase" id="RU000416"/>
    </source>
</evidence>
<keyword evidence="7" id="KW-1185">Reference proteome</keyword>
<evidence type="ECO:0000256" key="3">
    <source>
        <dbReference type="ARBA" id="ARBA00022679"/>
    </source>
</evidence>
<dbReference type="SUPFAM" id="SSF53335">
    <property type="entry name" value="S-adenosyl-L-methionine-dependent methyltransferases"/>
    <property type="match status" value="1"/>
</dbReference>
<dbReference type="AlphaFoldDB" id="A0A8D5U7E6"/>
<evidence type="ECO:0000256" key="1">
    <source>
        <dbReference type="ARBA" id="ARBA00011975"/>
    </source>
</evidence>
<keyword evidence="6" id="KW-0540">Nuclease</keyword>
<sequence>MGRITIIDLFSGAGGFSLGFRKAGFIIRLAVDINHAAARTYSLNFPHTIVVEDDIRNLTGKDIRYLVGDDIQIVIGSPPCEPYTGANPLRMREPLDRLYLDERGELTLEYIRMVGELSPKIFVMENVPSIANTESLREAIKLEFRRVGYEKIFFNYLKAEDYGNPSKRTRVFISNIPLNPPKLKRRTTVWDAINDLSDPKMVNAIPNHEIQEVNERKMKDLAKTEIDDYITMFRGSSGRNIPLYIRLNPNKLAPTVLGNSKFIHPYESRFLTVREQARLMSYPDFHVFLGNKDEQYNQVGEAVPVALSTAIARQIMSEYYA</sequence>
<dbReference type="EC" id="2.1.1.37" evidence="1"/>
<dbReference type="GO" id="GO:0003677">
    <property type="term" value="F:DNA binding"/>
    <property type="evidence" value="ECO:0007669"/>
    <property type="project" value="TreeGrafter"/>
</dbReference>
<dbReference type="NCBIfam" id="TIGR00675">
    <property type="entry name" value="dcm"/>
    <property type="match status" value="1"/>
</dbReference>
<dbReference type="KEGG" id="csty:KN1_18990"/>
<dbReference type="PANTHER" id="PTHR10629">
    <property type="entry name" value="CYTOSINE-SPECIFIC METHYLTRANSFERASE"/>
    <property type="match status" value="1"/>
</dbReference>
<dbReference type="PRINTS" id="PR00105">
    <property type="entry name" value="C5METTRFRASE"/>
</dbReference>
<dbReference type="InterPro" id="IPR050390">
    <property type="entry name" value="C5-Methyltransferase"/>
</dbReference>
<evidence type="ECO:0000256" key="2">
    <source>
        <dbReference type="ARBA" id="ARBA00022603"/>
    </source>
</evidence>
<dbReference type="InterPro" id="IPR029063">
    <property type="entry name" value="SAM-dependent_MTases_sf"/>
</dbReference>
<dbReference type="PROSITE" id="PS51679">
    <property type="entry name" value="SAM_MT_C5"/>
    <property type="match status" value="1"/>
</dbReference>
<reference evidence="6 7" key="1">
    <citation type="submission" date="2021-04" db="EMBL/GenBank/DDBJ databases">
        <title>Complete genome sequence of Stygiolobus sp. KN-1.</title>
        <authorList>
            <person name="Nakamura K."/>
            <person name="Sakai H."/>
            <person name="Kurosawa N."/>
        </authorList>
    </citation>
    <scope>NUCLEOTIDE SEQUENCE [LARGE SCALE GENOMIC DNA]</scope>
    <source>
        <strain evidence="6 7">KN-1</strain>
    </source>
</reference>
<dbReference type="GeneID" id="66163627"/>
<proteinExistence type="inferred from homology"/>
<comment type="similarity">
    <text evidence="5">Belongs to the class I-like SAM-binding methyltransferase superfamily. C5-methyltransferase family.</text>
</comment>
<dbReference type="RefSeq" id="WP_221287292.1">
    <property type="nucleotide sequence ID" value="NZ_AP024597.1"/>
</dbReference>
<protein>
    <recommendedName>
        <fullName evidence="1">DNA (cytosine-5-)-methyltransferase</fullName>
        <ecNumber evidence="1">2.1.1.37</ecNumber>
    </recommendedName>
</protein>
<accession>A0A8D5U7E6</accession>
<dbReference type="Gene3D" id="3.90.120.10">
    <property type="entry name" value="DNA Methylase, subunit A, domain 2"/>
    <property type="match status" value="1"/>
</dbReference>
<evidence type="ECO:0000313" key="7">
    <source>
        <dbReference type="Proteomes" id="UP000825123"/>
    </source>
</evidence>
<dbReference type="InterPro" id="IPR001525">
    <property type="entry name" value="C5_MeTfrase"/>
</dbReference>
<dbReference type="Proteomes" id="UP000825123">
    <property type="component" value="Chromosome"/>
</dbReference>
<dbReference type="GO" id="GO:0044027">
    <property type="term" value="P:negative regulation of gene expression via chromosomal CpG island methylation"/>
    <property type="evidence" value="ECO:0007669"/>
    <property type="project" value="TreeGrafter"/>
</dbReference>
<dbReference type="GO" id="GO:0032259">
    <property type="term" value="P:methylation"/>
    <property type="evidence" value="ECO:0007669"/>
    <property type="project" value="UniProtKB-KW"/>
</dbReference>
<dbReference type="PANTHER" id="PTHR10629:SF52">
    <property type="entry name" value="DNA (CYTOSINE-5)-METHYLTRANSFERASE 1"/>
    <property type="match status" value="1"/>
</dbReference>
<dbReference type="Pfam" id="PF00145">
    <property type="entry name" value="DNA_methylase"/>
    <property type="match status" value="1"/>
</dbReference>
<keyword evidence="2" id="KW-0489">Methyltransferase</keyword>
<dbReference type="REBASE" id="515905">
    <property type="entry name" value="M.SspKN1ORF18990P"/>
</dbReference>
<evidence type="ECO:0000256" key="4">
    <source>
        <dbReference type="ARBA" id="ARBA00022691"/>
    </source>
</evidence>
<dbReference type="GO" id="GO:0004519">
    <property type="term" value="F:endonuclease activity"/>
    <property type="evidence" value="ECO:0007669"/>
    <property type="project" value="UniProtKB-KW"/>
</dbReference>
<keyword evidence="4" id="KW-0949">S-adenosyl-L-methionine</keyword>
<keyword evidence="3" id="KW-0808">Transferase</keyword>
<name>A0A8D5U7E6_9CREN</name>
<keyword evidence="6" id="KW-0255">Endonuclease</keyword>
<dbReference type="GO" id="GO:0003886">
    <property type="term" value="F:DNA (cytosine-5-)-methyltransferase activity"/>
    <property type="evidence" value="ECO:0007669"/>
    <property type="project" value="UniProtKB-EC"/>
</dbReference>
<dbReference type="Gene3D" id="3.40.50.150">
    <property type="entry name" value="Vaccinia Virus protein VP39"/>
    <property type="match status" value="1"/>
</dbReference>
<dbReference type="EMBL" id="AP024597">
    <property type="protein sequence ID" value="BCU70602.1"/>
    <property type="molecule type" value="Genomic_DNA"/>
</dbReference>
<evidence type="ECO:0000313" key="6">
    <source>
        <dbReference type="EMBL" id="BCU70602.1"/>
    </source>
</evidence>
<keyword evidence="6" id="KW-0378">Hydrolase</keyword>
<organism evidence="6 7">
    <name type="scientific">Stygiolobus caldivivus</name>
    <dbReference type="NCBI Taxonomy" id="2824673"/>
    <lineage>
        <taxon>Archaea</taxon>
        <taxon>Thermoproteota</taxon>
        <taxon>Thermoprotei</taxon>
        <taxon>Sulfolobales</taxon>
        <taxon>Sulfolobaceae</taxon>
        <taxon>Stygiolobus</taxon>
    </lineage>
</organism>